<organism evidence="1 2">
    <name type="scientific">Bradyrhizobium symbiodeficiens</name>
    <dbReference type="NCBI Taxonomy" id="1404367"/>
    <lineage>
        <taxon>Bacteria</taxon>
        <taxon>Pseudomonadati</taxon>
        <taxon>Pseudomonadota</taxon>
        <taxon>Alphaproteobacteria</taxon>
        <taxon>Hyphomicrobiales</taxon>
        <taxon>Nitrobacteraceae</taxon>
        <taxon>Bradyrhizobium</taxon>
    </lineage>
</organism>
<reference evidence="1 2" key="1">
    <citation type="journal article" date="2020" name="Int. J. Syst. Evol. Microbiol.">
        <title>Description and complete genome sequences of Bradyrhizobium symbiodeficiens sp. nov., a non-symbiotic bacterium associated with legumes native to Canada.</title>
        <authorList>
            <person name="Bromfield E.S.P."/>
            <person name="Cloutier S."/>
            <person name="Nguyen H.D.T."/>
        </authorList>
    </citation>
    <scope>NUCLEOTIDE SEQUENCE [LARGE SCALE GENOMIC DNA]</scope>
    <source>
        <strain evidence="1 2">101S1MB</strain>
    </source>
</reference>
<evidence type="ECO:0000313" key="2">
    <source>
        <dbReference type="Proteomes" id="UP000500895"/>
    </source>
</evidence>
<name>A0A6G9AEM9_9BRAD</name>
<dbReference type="Proteomes" id="UP000500895">
    <property type="component" value="Chromosome"/>
</dbReference>
<dbReference type="RefSeq" id="WP_334265863.1">
    <property type="nucleotide sequence ID" value="NZ_CP050066.2"/>
</dbReference>
<dbReference type="InterPro" id="IPR025534">
    <property type="entry name" value="DUF4420"/>
</dbReference>
<dbReference type="EMBL" id="CP050066">
    <property type="protein sequence ID" value="QIP10910.2"/>
    <property type="molecule type" value="Genomic_DNA"/>
</dbReference>
<accession>A0A6G9AEM9</accession>
<proteinExistence type="predicted"/>
<dbReference type="Pfam" id="PF14390">
    <property type="entry name" value="DUF4420"/>
    <property type="match status" value="1"/>
</dbReference>
<dbReference type="AlphaFoldDB" id="A0A6G9AEM9"/>
<gene>
    <name evidence="1" type="ORF">HAV00_15745</name>
</gene>
<protein>
    <submittedName>
        <fullName evidence="1">PD-(D/E)XK motif protein</fullName>
    </submittedName>
</protein>
<evidence type="ECO:0000313" key="1">
    <source>
        <dbReference type="EMBL" id="QIP10910.2"/>
    </source>
</evidence>
<sequence length="322" mass="35428">MMPESSPWNDIAVPSADFNVRRVPGDTAVPCFWGRDTSGACLFIVELQGDHTIQYRQNAVTVNGIKVDLRGGEPAQQRLVLTLEKQVDRDLFESLCRTLAAALERATDSASSLAVALAHIRRWKTFLSGRGQHLSPEEVRGLFAELIFLLELIDRQASATTAVEAWLGPEKSHQDFIFGNTAVEIKSLSGTERSTVRISSEDQLESLNDALFLRIYRLSSLPDASAARSLNEIVTAVQARLNEAEAVEAFDRKLVAHGYAPLPDYDGPRFVVSNSRSYRVSGEFPRLMRSQLPIGVERVAYDVRLEAIASYQCDGAAVFGGG</sequence>